<evidence type="ECO:0000313" key="1">
    <source>
        <dbReference type="EMBL" id="KAH7520003.1"/>
    </source>
</evidence>
<name>A0A978UYD7_ZIZJJ</name>
<gene>
    <name evidence="1" type="ORF">FEM48_Zijuj08G0097500</name>
</gene>
<comment type="caution">
    <text evidence="1">The sequence shown here is derived from an EMBL/GenBank/DDBJ whole genome shotgun (WGS) entry which is preliminary data.</text>
</comment>
<evidence type="ECO:0000313" key="2">
    <source>
        <dbReference type="Proteomes" id="UP000813462"/>
    </source>
</evidence>
<evidence type="ECO:0008006" key="3">
    <source>
        <dbReference type="Google" id="ProtNLM"/>
    </source>
</evidence>
<dbReference type="InterPro" id="IPR005299">
    <property type="entry name" value="MeTrfase_7"/>
</dbReference>
<reference evidence="1" key="1">
    <citation type="journal article" date="2021" name="Front. Plant Sci.">
        <title>Chromosome-Scale Genome Assembly for Chinese Sour Jujube and Insights Into Its Genome Evolution and Domestication Signature.</title>
        <authorList>
            <person name="Shen L.-Y."/>
            <person name="Luo H."/>
            <person name="Wang X.-L."/>
            <person name="Wang X.-M."/>
            <person name="Qiu X.-J."/>
            <person name="Liu H."/>
            <person name="Zhou S.-S."/>
            <person name="Jia K.-H."/>
            <person name="Nie S."/>
            <person name="Bao Y.-T."/>
            <person name="Zhang R.-G."/>
            <person name="Yun Q.-Z."/>
            <person name="Chai Y.-H."/>
            <person name="Lu J.-Y."/>
            <person name="Li Y."/>
            <person name="Zhao S.-W."/>
            <person name="Mao J.-F."/>
            <person name="Jia S.-G."/>
            <person name="Mao Y.-M."/>
        </authorList>
    </citation>
    <scope>NUCLEOTIDE SEQUENCE</scope>
    <source>
        <strain evidence="1">AT0</strain>
        <tissue evidence="1">Leaf</tissue>
    </source>
</reference>
<dbReference type="SUPFAM" id="SSF53335">
    <property type="entry name" value="S-adenosyl-L-methionine-dependent methyltransferases"/>
    <property type="match status" value="1"/>
</dbReference>
<accession>A0A978UYD7</accession>
<proteinExistence type="predicted"/>
<sequence length="229" mass="26088">MIKNKDSYTIPYFSNPGNTDLINPKIPPGLYNEQGKSINGGTVHITKTSPLEVSIAYSKQFKEDFFLFLNSRSEELVAGGKMVLILLGREGPDHIDRGNSFLWELLSRSFAILVSKGKVEGEKVDSYEVHFYAPSKEEIEEVVKREGSFEVDRLEMLKIDKDEDEDYKLESHGTKVARAVRSVQESLICHHFGEGILDSLFEIYGKMIDEEMNKEEIRPITLVLVLRKL</sequence>
<dbReference type="EMBL" id="JAEACU010000008">
    <property type="protein sequence ID" value="KAH7520003.1"/>
    <property type="molecule type" value="Genomic_DNA"/>
</dbReference>
<dbReference type="Pfam" id="PF03492">
    <property type="entry name" value="Methyltransf_7"/>
    <property type="match status" value="1"/>
</dbReference>
<dbReference type="InterPro" id="IPR029063">
    <property type="entry name" value="SAM-dependent_MTases_sf"/>
</dbReference>
<protein>
    <recommendedName>
        <fullName evidence="3">Salicylate carboxymethyltransferase-like</fullName>
    </recommendedName>
</protein>
<organism evidence="1 2">
    <name type="scientific">Ziziphus jujuba var. spinosa</name>
    <dbReference type="NCBI Taxonomy" id="714518"/>
    <lineage>
        <taxon>Eukaryota</taxon>
        <taxon>Viridiplantae</taxon>
        <taxon>Streptophyta</taxon>
        <taxon>Embryophyta</taxon>
        <taxon>Tracheophyta</taxon>
        <taxon>Spermatophyta</taxon>
        <taxon>Magnoliopsida</taxon>
        <taxon>eudicotyledons</taxon>
        <taxon>Gunneridae</taxon>
        <taxon>Pentapetalae</taxon>
        <taxon>rosids</taxon>
        <taxon>fabids</taxon>
        <taxon>Rosales</taxon>
        <taxon>Rhamnaceae</taxon>
        <taxon>Paliureae</taxon>
        <taxon>Ziziphus</taxon>
    </lineage>
</organism>
<dbReference type="GO" id="GO:0008168">
    <property type="term" value="F:methyltransferase activity"/>
    <property type="evidence" value="ECO:0007669"/>
    <property type="project" value="InterPro"/>
</dbReference>
<dbReference type="PANTHER" id="PTHR31009">
    <property type="entry name" value="S-ADENOSYL-L-METHIONINE:CARBOXYL METHYLTRANSFERASE FAMILY PROTEIN"/>
    <property type="match status" value="1"/>
</dbReference>
<dbReference type="AlphaFoldDB" id="A0A978UYD7"/>
<dbReference type="Gene3D" id="3.40.50.150">
    <property type="entry name" value="Vaccinia Virus protein VP39"/>
    <property type="match status" value="1"/>
</dbReference>
<dbReference type="Proteomes" id="UP000813462">
    <property type="component" value="Unassembled WGS sequence"/>
</dbReference>